<name>A0A2G8KTZ2_STIJA</name>
<dbReference type="EMBL" id="MRZV01000371">
    <property type="protein sequence ID" value="PIK51474.1"/>
    <property type="molecule type" value="Genomic_DNA"/>
</dbReference>
<reference evidence="1 2" key="1">
    <citation type="journal article" date="2017" name="PLoS Biol.">
        <title>The sea cucumber genome provides insights into morphological evolution and visceral regeneration.</title>
        <authorList>
            <person name="Zhang X."/>
            <person name="Sun L."/>
            <person name="Yuan J."/>
            <person name="Sun Y."/>
            <person name="Gao Y."/>
            <person name="Zhang L."/>
            <person name="Li S."/>
            <person name="Dai H."/>
            <person name="Hamel J.F."/>
            <person name="Liu C."/>
            <person name="Yu Y."/>
            <person name="Liu S."/>
            <person name="Lin W."/>
            <person name="Guo K."/>
            <person name="Jin S."/>
            <person name="Xu P."/>
            <person name="Storey K.B."/>
            <person name="Huan P."/>
            <person name="Zhang T."/>
            <person name="Zhou Y."/>
            <person name="Zhang J."/>
            <person name="Lin C."/>
            <person name="Li X."/>
            <person name="Xing L."/>
            <person name="Huo D."/>
            <person name="Sun M."/>
            <person name="Wang L."/>
            <person name="Mercier A."/>
            <person name="Li F."/>
            <person name="Yang H."/>
            <person name="Xiang J."/>
        </authorList>
    </citation>
    <scope>NUCLEOTIDE SEQUENCE [LARGE SCALE GENOMIC DNA]</scope>
    <source>
        <strain evidence="1">Shaxun</strain>
        <tissue evidence="1">Muscle</tissue>
    </source>
</reference>
<dbReference type="SUPFAM" id="SSF57302">
    <property type="entry name" value="Snake toxin-like"/>
    <property type="match status" value="1"/>
</dbReference>
<dbReference type="OrthoDB" id="6278121at2759"/>
<protein>
    <recommendedName>
        <fullName evidence="3">UPAR/Ly6 domain-containing protein</fullName>
    </recommendedName>
</protein>
<keyword evidence="2" id="KW-1185">Reference proteome</keyword>
<proteinExistence type="predicted"/>
<dbReference type="InterPro" id="IPR045860">
    <property type="entry name" value="Snake_toxin-like_sf"/>
</dbReference>
<comment type="caution">
    <text evidence="1">The sequence shown here is derived from an EMBL/GenBank/DDBJ whole genome shotgun (WGS) entry which is preliminary data.</text>
</comment>
<gene>
    <name evidence="1" type="ORF">BSL78_11648</name>
</gene>
<organism evidence="1 2">
    <name type="scientific">Stichopus japonicus</name>
    <name type="common">Sea cucumber</name>
    <dbReference type="NCBI Taxonomy" id="307972"/>
    <lineage>
        <taxon>Eukaryota</taxon>
        <taxon>Metazoa</taxon>
        <taxon>Echinodermata</taxon>
        <taxon>Eleutherozoa</taxon>
        <taxon>Echinozoa</taxon>
        <taxon>Holothuroidea</taxon>
        <taxon>Aspidochirotacea</taxon>
        <taxon>Aspidochirotida</taxon>
        <taxon>Stichopodidae</taxon>
        <taxon>Apostichopus</taxon>
    </lineage>
</organism>
<dbReference type="Proteomes" id="UP000230750">
    <property type="component" value="Unassembled WGS sequence"/>
</dbReference>
<accession>A0A2G8KTZ2</accession>
<evidence type="ECO:0008006" key="3">
    <source>
        <dbReference type="Google" id="ProtNLM"/>
    </source>
</evidence>
<evidence type="ECO:0000313" key="1">
    <source>
        <dbReference type="EMBL" id="PIK51474.1"/>
    </source>
</evidence>
<evidence type="ECO:0000313" key="2">
    <source>
        <dbReference type="Proteomes" id="UP000230750"/>
    </source>
</evidence>
<sequence length="133" mass="14917">MECYRCPVSVTKEECQQNQFLDLCITGYTTCFTQVKYAIGSRAILNVTKSCVDDTFCENERSKTENPNCDVLSEDNYDCVWCCHEDKCNENSAGHFLQGDYSAILVTMVIAISFHVLQLLSSSEGNLLSVGDR</sequence>
<dbReference type="AlphaFoldDB" id="A0A2G8KTZ2"/>